<dbReference type="OrthoDB" id="434771at2759"/>
<sequence length="1631" mass="178651">MAPISSHAARRSSAVVPLIFFFQPGVDRVEVGVDSDQEIPTTPCPVRDFAFTPAEPCSLIITGLCTSIDTVGTKNTLTLEIPATAPGMSRRAFATIAQNLDSIIQRTETNAPDNFRWCRSTGGNWEISITYEQTAERIEDFRAAHYLHWLPAHRGQPANIVVVGALLRLKLNLLTLLESSDTGVKVKEVLVLERPGIAFLDEKFSVVASFLQKEIKAATERQQPPPAGDLRELFLDATEELKDYMLHYRPAAWKRVLMSGHAPLSLKPRTDAVIRVRRTYATKVAEYDELGRISLDEDEGEDIQLGDLNIMIAESRGRRFEDFLIYVPKDLELGQRFITSGEDGHRRYFEDPTTQTFARLIVSGTIVGIEEYAGDEYYYIASPPNGALQDLFLGATQKLKSYMLQYPPAGWKKIFDVGYCTPMHHYASRRVVRVRKTRLTRMPQLQRANAYRMDPYGLFDFTGKQPCVGWTIDHPSPLDANTMQQMASYGLYCSWQAGEPTVAHLGGDGVEDSAWLQTLGNQTALQSTGMEQATLDCFMPFVTTSTNPEQPDAPQGHDDTAVHDDIPQQADIAESGELLSWDLGLAAEATAVDDEAVAQEEEGAAVVAEHMSSNGVALAHGDAQGDAQPIAFEEVSAGNGAAPSANENGPNSASRLDVSGWPASAGRWISSTTAVGTIHQLVATQKHVGDPRKHQRIYQHEGSGRVATMIVKARVCDVEWEGGQQLQRRRVWRACESCRRKKIKCDGVEPECSGCKASGSQCTWLQTKDRAALSRHYVQELEARLLHMEGLFQQLAPVLEQLGPLPDGTSVADLTSAAATVNAAPLPPRPGSQKERSATVPIKAEEDDVSESFGQLALDEYGHMRWIGGSSTMSLIQSFKALTSSPLQRRISPMEEDPLAPGPSVNKLYFPASVYFGKVRALPGPEEVEWPPRDLADKLVNAYFSRYHFLNPVIDKPSFLRKYNDVIENNPSDPTFARSETPFLALVFAVFACAASLVEDSRLSGNGAPDDGGMGMVYYERALILQYISHASTQVTHVQCFTLLSTYLCSVNCLPQAWILVGQAVRIAQDLGLHRSPRRLTITPVEKETRRKIWWGVYCLDRMLALALGRPLGILDADCDVEMPVQVDDEFLSDYFSGAPLPQRQPSLMAGSVALAGLYKIAGRVMREVYALEICKDNLEPDRKTELQNTVEALDAELTEWCDNLPEAFKSQSETDEQVSMGAVLCSHYYSVLTTLHRNLLPVKRDQPGMAKSTVKAVSSARSCIRLAPSMKHVVPPSHHLAFFIQQLFSSAVILLLYAMHSSEPRAASAAMDEAKSTLGALESWEGSWPGARKCKELLMELTTTAADAVAQSSNEAASAAAAENTANKERDQERRRSVTIATGGRVVKNRTRRNQSRDPGTSSSRRLAAVSPYRVDSAQRARSSSRRRGLDDGDGNERNSKAIGGYYQSFASPTSTSPHSSPASVHVPSPVPVLDKNSPQPSPTLASTSIYGFPPLSPTTATSGQFDFSEYPMPPAMGNGQQQWNGSGDSGGGMDLYSNLSYPTFGTYEGVDPLGGYDMAMGAEQFAGPGLPFRGLELLRNYGASTSNGNGGAGYEMGEQDLWHSYDPGAFQLNPDNPFTLGDVATEEHR</sequence>
<dbReference type="InterPro" id="IPR007219">
    <property type="entry name" value="XnlR_reg_dom"/>
</dbReference>
<feature type="compositionally biased region" description="Low complexity" evidence="3">
    <location>
        <begin position="1452"/>
        <end position="1469"/>
    </location>
</feature>
<name>A0A8H6TD37_MYCCL</name>
<dbReference type="SUPFAM" id="SSF57701">
    <property type="entry name" value="Zn2/Cys6 DNA-binding domain"/>
    <property type="match status" value="1"/>
</dbReference>
<evidence type="ECO:0000256" key="2">
    <source>
        <dbReference type="ARBA" id="ARBA00023242"/>
    </source>
</evidence>
<dbReference type="PROSITE" id="PS00463">
    <property type="entry name" value="ZN2_CY6_FUNGAL_1"/>
    <property type="match status" value="1"/>
</dbReference>
<dbReference type="CDD" id="cd12148">
    <property type="entry name" value="fungal_TF_MHR"/>
    <property type="match status" value="1"/>
</dbReference>
<dbReference type="CDD" id="cd00067">
    <property type="entry name" value="GAL4"/>
    <property type="match status" value="1"/>
</dbReference>
<dbReference type="GO" id="GO:0008270">
    <property type="term" value="F:zinc ion binding"/>
    <property type="evidence" value="ECO:0007669"/>
    <property type="project" value="InterPro"/>
</dbReference>
<dbReference type="InterPro" id="IPR001138">
    <property type="entry name" value="Zn2Cys6_DnaBD"/>
</dbReference>
<proteinExistence type="predicted"/>
<accession>A0A8H6TD37</accession>
<dbReference type="PROSITE" id="PS50048">
    <property type="entry name" value="ZN2_CY6_FUNGAL_2"/>
    <property type="match status" value="1"/>
</dbReference>
<feature type="compositionally biased region" description="Basic and acidic residues" evidence="3">
    <location>
        <begin position="1429"/>
        <end position="1441"/>
    </location>
</feature>
<feature type="compositionally biased region" description="Basic and acidic residues" evidence="3">
    <location>
        <begin position="1367"/>
        <end position="1377"/>
    </location>
</feature>
<dbReference type="GO" id="GO:0003677">
    <property type="term" value="F:DNA binding"/>
    <property type="evidence" value="ECO:0007669"/>
    <property type="project" value="InterPro"/>
</dbReference>
<dbReference type="SMART" id="SM00066">
    <property type="entry name" value="GAL4"/>
    <property type="match status" value="1"/>
</dbReference>
<dbReference type="EMBL" id="JACAZE010000006">
    <property type="protein sequence ID" value="KAF7313615.1"/>
    <property type="molecule type" value="Genomic_DNA"/>
</dbReference>
<evidence type="ECO:0000313" key="6">
    <source>
        <dbReference type="Proteomes" id="UP000613580"/>
    </source>
</evidence>
<dbReference type="InterPro" id="IPR050987">
    <property type="entry name" value="AtrR-like"/>
</dbReference>
<evidence type="ECO:0000259" key="4">
    <source>
        <dbReference type="PROSITE" id="PS50048"/>
    </source>
</evidence>
<comment type="caution">
    <text evidence="5">The sequence shown here is derived from an EMBL/GenBank/DDBJ whole genome shotgun (WGS) entry which is preliminary data.</text>
</comment>
<protein>
    <submittedName>
        <fullName evidence="5">Zn(2)-C6 fungal-type domain-containing protein</fullName>
    </submittedName>
</protein>
<feature type="compositionally biased region" description="Polar residues" evidence="3">
    <location>
        <begin position="1478"/>
        <end position="1491"/>
    </location>
</feature>
<gene>
    <name evidence="5" type="ORF">HMN09_00517900</name>
</gene>
<dbReference type="Pfam" id="PF04082">
    <property type="entry name" value="Fungal_trans"/>
    <property type="match status" value="1"/>
</dbReference>
<dbReference type="SMART" id="SM00906">
    <property type="entry name" value="Fungal_trans"/>
    <property type="match status" value="1"/>
</dbReference>
<dbReference type="PANTHER" id="PTHR46910">
    <property type="entry name" value="TRANSCRIPTION FACTOR PDR1"/>
    <property type="match status" value="1"/>
</dbReference>
<keyword evidence="2" id="KW-0539">Nucleus</keyword>
<feature type="compositionally biased region" description="Low complexity" evidence="3">
    <location>
        <begin position="1351"/>
        <end position="1366"/>
    </location>
</feature>
<keyword evidence="1" id="KW-0479">Metal-binding</keyword>
<evidence type="ECO:0000256" key="1">
    <source>
        <dbReference type="ARBA" id="ARBA00022723"/>
    </source>
</evidence>
<dbReference type="InterPro" id="IPR036864">
    <property type="entry name" value="Zn2-C6_fun-type_DNA-bd_sf"/>
</dbReference>
<evidence type="ECO:0000256" key="3">
    <source>
        <dbReference type="SAM" id="MobiDB-lite"/>
    </source>
</evidence>
<feature type="domain" description="Zn(2)-C6 fungal-type" evidence="4">
    <location>
        <begin position="734"/>
        <end position="764"/>
    </location>
</feature>
<dbReference type="GO" id="GO:0006351">
    <property type="term" value="P:DNA-templated transcription"/>
    <property type="evidence" value="ECO:0007669"/>
    <property type="project" value="InterPro"/>
</dbReference>
<keyword evidence="6" id="KW-1185">Reference proteome</keyword>
<dbReference type="Proteomes" id="UP000613580">
    <property type="component" value="Unassembled WGS sequence"/>
</dbReference>
<dbReference type="PANTHER" id="PTHR46910:SF1">
    <property type="entry name" value="MISCELLANEOUS ZN(II)2CYS6 TRANSCRIPTION FACTOR (EUROFUNG)-RELATED"/>
    <property type="match status" value="1"/>
</dbReference>
<dbReference type="Gene3D" id="4.10.240.10">
    <property type="entry name" value="Zn(2)-C6 fungal-type DNA-binding domain"/>
    <property type="match status" value="1"/>
</dbReference>
<organism evidence="5 6">
    <name type="scientific">Mycena chlorophos</name>
    <name type="common">Agaric fungus</name>
    <name type="synonym">Agaricus chlorophos</name>
    <dbReference type="NCBI Taxonomy" id="658473"/>
    <lineage>
        <taxon>Eukaryota</taxon>
        <taxon>Fungi</taxon>
        <taxon>Dikarya</taxon>
        <taxon>Basidiomycota</taxon>
        <taxon>Agaricomycotina</taxon>
        <taxon>Agaricomycetes</taxon>
        <taxon>Agaricomycetidae</taxon>
        <taxon>Agaricales</taxon>
        <taxon>Marasmiineae</taxon>
        <taxon>Mycenaceae</taxon>
        <taxon>Mycena</taxon>
    </lineage>
</organism>
<feature type="region of interest" description="Disordered" evidence="3">
    <location>
        <begin position="1351"/>
        <end position="1533"/>
    </location>
</feature>
<feature type="region of interest" description="Disordered" evidence="3">
    <location>
        <begin position="822"/>
        <end position="845"/>
    </location>
</feature>
<reference evidence="5" key="1">
    <citation type="submission" date="2020-05" db="EMBL/GenBank/DDBJ databases">
        <title>Mycena genomes resolve the evolution of fungal bioluminescence.</title>
        <authorList>
            <person name="Tsai I.J."/>
        </authorList>
    </citation>
    <scope>NUCLEOTIDE SEQUENCE</scope>
    <source>
        <strain evidence="5">110903Hualien_Pintung</strain>
    </source>
</reference>
<dbReference type="Pfam" id="PF00172">
    <property type="entry name" value="Zn_clus"/>
    <property type="match status" value="1"/>
</dbReference>
<evidence type="ECO:0000313" key="5">
    <source>
        <dbReference type="EMBL" id="KAF7313615.1"/>
    </source>
</evidence>
<dbReference type="GO" id="GO:0000981">
    <property type="term" value="F:DNA-binding transcription factor activity, RNA polymerase II-specific"/>
    <property type="evidence" value="ECO:0007669"/>
    <property type="project" value="InterPro"/>
</dbReference>